<dbReference type="GO" id="GO:0033550">
    <property type="term" value="F:MAP kinase tyrosine phosphatase activity"/>
    <property type="evidence" value="ECO:0007669"/>
    <property type="project" value="TreeGrafter"/>
</dbReference>
<feature type="domain" description="Tyrosine specific protein phosphatases" evidence="7">
    <location>
        <begin position="225"/>
        <end position="281"/>
    </location>
</feature>
<dbReference type="GO" id="GO:0005829">
    <property type="term" value="C:cytosol"/>
    <property type="evidence" value="ECO:0007669"/>
    <property type="project" value="TreeGrafter"/>
</dbReference>
<dbReference type="PANTHER" id="PTHR10159">
    <property type="entry name" value="DUAL SPECIFICITY PROTEIN PHOSPHATASE"/>
    <property type="match status" value="1"/>
</dbReference>
<dbReference type="InterPro" id="IPR016130">
    <property type="entry name" value="Tyr_Pase_AS"/>
</dbReference>
<dbReference type="InterPro" id="IPR020422">
    <property type="entry name" value="TYR_PHOSPHATASE_DUAL_dom"/>
</dbReference>
<dbReference type="InterPro" id="IPR000387">
    <property type="entry name" value="Tyr_Pase_dom"/>
</dbReference>
<name>G3B692_CANTC</name>
<dbReference type="AlphaFoldDB" id="G3B692"/>
<reference evidence="8 9" key="1">
    <citation type="journal article" date="2011" name="Proc. Natl. Acad. Sci. U.S.A.">
        <title>Comparative genomics of xylose-fermenting fungi for enhanced biofuel production.</title>
        <authorList>
            <person name="Wohlbach D.J."/>
            <person name="Kuo A."/>
            <person name="Sato T.K."/>
            <person name="Potts K.M."/>
            <person name="Salamov A.A."/>
            <person name="LaButti K.M."/>
            <person name="Sun H."/>
            <person name="Clum A."/>
            <person name="Pangilinan J.L."/>
            <person name="Lindquist E.A."/>
            <person name="Lucas S."/>
            <person name="Lapidus A."/>
            <person name="Jin M."/>
            <person name="Gunawan C."/>
            <person name="Balan V."/>
            <person name="Dale B.E."/>
            <person name="Jeffries T.W."/>
            <person name="Zinkel R."/>
            <person name="Barry K.W."/>
            <person name="Grigoriev I.V."/>
            <person name="Gasch A.P."/>
        </authorList>
    </citation>
    <scope>NUCLEOTIDE SEQUENCE [LARGE SCALE GENOMIC DNA]</scope>
    <source>
        <strain evidence="9">ATCC 10573 / BCRC 21748 / CBS 615 / JCM 9827 / NBRC 10315 / NRRL Y-1498 / VKM Y-70</strain>
    </source>
</reference>
<keyword evidence="3" id="KW-0378">Hydrolase</keyword>
<dbReference type="Pfam" id="PF00782">
    <property type="entry name" value="DSPc"/>
    <property type="match status" value="1"/>
</dbReference>
<protein>
    <recommendedName>
        <fullName evidence="2">protein-tyrosine-phosphatase</fullName>
        <ecNumber evidence="2">3.1.3.48</ecNumber>
    </recommendedName>
</protein>
<dbReference type="GO" id="GO:0017017">
    <property type="term" value="F:MAP kinase tyrosine/serine/threonine phosphatase activity"/>
    <property type="evidence" value="ECO:0007669"/>
    <property type="project" value="TreeGrafter"/>
</dbReference>
<dbReference type="OrthoDB" id="426001at2759"/>
<dbReference type="Gene3D" id="3.90.190.10">
    <property type="entry name" value="Protein tyrosine phosphatase superfamily"/>
    <property type="match status" value="1"/>
</dbReference>
<evidence type="ECO:0000256" key="2">
    <source>
        <dbReference type="ARBA" id="ARBA00013064"/>
    </source>
</evidence>
<dbReference type="PROSITE" id="PS00383">
    <property type="entry name" value="TYR_PHOSPHATASE_1"/>
    <property type="match status" value="1"/>
</dbReference>
<keyword evidence="9" id="KW-1185">Reference proteome</keyword>
<feature type="compositionally biased region" description="Polar residues" evidence="5">
    <location>
        <begin position="12"/>
        <end position="44"/>
    </location>
</feature>
<sequence>MVNYSPKHSRKPSSLTSNRNINMKNLSLNLDDGSSITAGPTSGASKKALSIGISASDQPSDSQSPFLSSSPIVHNNSSTMLLDSKTSSSLKLSPVESSPRVRNNPALHTSKDYKFPHSDLTESFSKLAVSQSETHTLSFRPNVPEELQESSQLDAYPNGPANVLNGSVFLYSEPTIDEINQFDLVINVAKECPDLSAEFNKENLASKKYIYIPWNHTSSISEELPQLTRLMASYDDSDSRSRKRKILVHCQCGVSRSACVVVAYFMMKFKMNVNDAYELLKTGTSASSPEKTNRQVFERGYTIQSCDRICPNMSLIFELMDFNETLNHVH</sequence>
<evidence type="ECO:0000313" key="9">
    <source>
        <dbReference type="Proteomes" id="UP000000707"/>
    </source>
</evidence>
<dbReference type="Proteomes" id="UP000000707">
    <property type="component" value="Unassembled WGS sequence"/>
</dbReference>
<accession>G3B692</accession>
<dbReference type="PANTHER" id="PTHR10159:SF519">
    <property type="entry name" value="DUAL SPECIFICITY PROTEIN PHOSPHATASE MPK3"/>
    <property type="match status" value="1"/>
</dbReference>
<dbReference type="SUPFAM" id="SSF52799">
    <property type="entry name" value="(Phosphotyrosine protein) phosphatases II"/>
    <property type="match status" value="1"/>
</dbReference>
<evidence type="ECO:0000259" key="7">
    <source>
        <dbReference type="PROSITE" id="PS50056"/>
    </source>
</evidence>
<organism evidence="9">
    <name type="scientific">Candida tenuis (strain ATCC 10573 / BCRC 21748 / CBS 615 / JCM 9827 / NBRC 10315 / NRRL Y-1498 / VKM Y-70)</name>
    <name type="common">Yeast</name>
    <name type="synonym">Yamadazyma tenuis</name>
    <dbReference type="NCBI Taxonomy" id="590646"/>
    <lineage>
        <taxon>Eukaryota</taxon>
        <taxon>Fungi</taxon>
        <taxon>Dikarya</taxon>
        <taxon>Ascomycota</taxon>
        <taxon>Saccharomycotina</taxon>
        <taxon>Pichiomycetes</taxon>
        <taxon>Debaryomycetaceae</taxon>
        <taxon>Yamadazyma</taxon>
    </lineage>
</organism>
<keyword evidence="4" id="KW-0904">Protein phosphatase</keyword>
<evidence type="ECO:0000256" key="5">
    <source>
        <dbReference type="SAM" id="MobiDB-lite"/>
    </source>
</evidence>
<evidence type="ECO:0000256" key="4">
    <source>
        <dbReference type="ARBA" id="ARBA00022912"/>
    </source>
</evidence>
<proteinExistence type="inferred from homology"/>
<comment type="similarity">
    <text evidence="1">Belongs to the protein-tyrosine phosphatase family. Non-receptor class dual specificity subfamily.</text>
</comment>
<dbReference type="SMART" id="SM00195">
    <property type="entry name" value="DSPc"/>
    <property type="match status" value="1"/>
</dbReference>
<dbReference type="KEGG" id="cten:18247550"/>
<dbReference type="InterPro" id="IPR029021">
    <property type="entry name" value="Prot-tyrosine_phosphatase-like"/>
</dbReference>
<dbReference type="PROSITE" id="PS50056">
    <property type="entry name" value="TYR_PHOSPHATASE_2"/>
    <property type="match status" value="1"/>
</dbReference>
<dbReference type="eggNOG" id="KOG1716">
    <property type="taxonomic scope" value="Eukaryota"/>
</dbReference>
<dbReference type="GO" id="GO:0043409">
    <property type="term" value="P:negative regulation of MAPK cascade"/>
    <property type="evidence" value="ECO:0007669"/>
    <property type="project" value="TreeGrafter"/>
</dbReference>
<feature type="region of interest" description="Disordered" evidence="5">
    <location>
        <begin position="1"/>
        <end position="113"/>
    </location>
</feature>
<dbReference type="GO" id="GO:0008330">
    <property type="term" value="F:protein tyrosine/threonine phosphatase activity"/>
    <property type="evidence" value="ECO:0007669"/>
    <property type="project" value="TreeGrafter"/>
</dbReference>
<dbReference type="GeneID" id="18247550"/>
<evidence type="ECO:0000313" key="8">
    <source>
        <dbReference type="EMBL" id="EGV63417.1"/>
    </source>
</evidence>
<evidence type="ECO:0000256" key="3">
    <source>
        <dbReference type="ARBA" id="ARBA00022801"/>
    </source>
</evidence>
<evidence type="ECO:0000259" key="6">
    <source>
        <dbReference type="PROSITE" id="PS50054"/>
    </source>
</evidence>
<dbReference type="EC" id="3.1.3.48" evidence="2"/>
<dbReference type="HOGENOM" id="CLU_032220_0_0_1"/>
<dbReference type="STRING" id="590646.G3B692"/>
<dbReference type="InterPro" id="IPR000340">
    <property type="entry name" value="Dual-sp_phosphatase_cat-dom"/>
</dbReference>
<dbReference type="GO" id="GO:0005634">
    <property type="term" value="C:nucleus"/>
    <property type="evidence" value="ECO:0007669"/>
    <property type="project" value="TreeGrafter"/>
</dbReference>
<evidence type="ECO:0000256" key="1">
    <source>
        <dbReference type="ARBA" id="ARBA00008601"/>
    </source>
</evidence>
<feature type="compositionally biased region" description="Low complexity" evidence="5">
    <location>
        <begin position="54"/>
        <end position="98"/>
    </location>
</feature>
<dbReference type="EMBL" id="GL996524">
    <property type="protein sequence ID" value="EGV63417.1"/>
    <property type="molecule type" value="Genomic_DNA"/>
</dbReference>
<gene>
    <name evidence="8" type="ORF">CANTEDRAFT_114719</name>
</gene>
<feature type="domain" description="Tyrosine-protein phosphatase" evidence="6">
    <location>
        <begin position="159"/>
        <end position="328"/>
    </location>
</feature>
<dbReference type="PROSITE" id="PS50054">
    <property type="entry name" value="TYR_PHOSPHATASE_DUAL"/>
    <property type="match status" value="1"/>
</dbReference>
<dbReference type="CDD" id="cd14521">
    <property type="entry name" value="DSP_fungal_SDP1-like"/>
    <property type="match status" value="1"/>
</dbReference>